<evidence type="ECO:0000313" key="6">
    <source>
        <dbReference type="EMBL" id="KAL0173069.1"/>
    </source>
</evidence>
<evidence type="ECO:0000313" key="7">
    <source>
        <dbReference type="Proteomes" id="UP001529510"/>
    </source>
</evidence>
<keyword evidence="3" id="KW-1133">Transmembrane helix</keyword>
<dbReference type="PANTHER" id="PTHR24075">
    <property type="entry name" value="SEC63 DOMAIN-CONTAINING"/>
    <property type="match status" value="1"/>
</dbReference>
<dbReference type="PANTHER" id="PTHR24075:SF6">
    <property type="entry name" value="ACTIVATING SIGNAL COINTEGRATOR 1 COMPLEX SUBUNIT 3"/>
    <property type="match status" value="1"/>
</dbReference>
<feature type="non-terminal residue" evidence="6">
    <location>
        <position position="82"/>
    </location>
</feature>
<reference evidence="6 7" key="1">
    <citation type="submission" date="2024-05" db="EMBL/GenBank/DDBJ databases">
        <title>Genome sequencing and assembly of Indian major carp, Cirrhinus mrigala (Hamilton, 1822).</title>
        <authorList>
            <person name="Mohindra V."/>
            <person name="Chowdhury L.M."/>
            <person name="Lal K."/>
            <person name="Jena J.K."/>
        </authorList>
    </citation>
    <scope>NUCLEOTIDE SEQUENCE [LARGE SCALE GENOMIC DNA]</scope>
    <source>
        <strain evidence="6">CM1030</strain>
        <tissue evidence="6">Blood</tissue>
    </source>
</reference>
<sequence length="82" mass="9352">MLCVCLQEAEEYAELPVRHNEDQLNSELAQRLPLQVNPHSYDSAHTKTHLLMQAHFSRAQLPCSDYGTDTKTVLDNAIRICQ</sequence>
<evidence type="ECO:0000259" key="5">
    <source>
        <dbReference type="Pfam" id="PF02889"/>
    </source>
</evidence>
<evidence type="ECO:0000256" key="2">
    <source>
        <dbReference type="ARBA" id="ARBA00022692"/>
    </source>
</evidence>
<keyword evidence="4" id="KW-0472">Membrane</keyword>
<comment type="caution">
    <text evidence="6">The sequence shown here is derived from an EMBL/GenBank/DDBJ whole genome shotgun (WGS) entry which is preliminary data.</text>
</comment>
<dbReference type="Pfam" id="PF02889">
    <property type="entry name" value="Sec63"/>
    <property type="match status" value="1"/>
</dbReference>
<dbReference type="InterPro" id="IPR004179">
    <property type="entry name" value="Sec63-dom"/>
</dbReference>
<keyword evidence="2" id="KW-0812">Transmembrane</keyword>
<organism evidence="6 7">
    <name type="scientific">Cirrhinus mrigala</name>
    <name type="common">Mrigala</name>
    <dbReference type="NCBI Taxonomy" id="683832"/>
    <lineage>
        <taxon>Eukaryota</taxon>
        <taxon>Metazoa</taxon>
        <taxon>Chordata</taxon>
        <taxon>Craniata</taxon>
        <taxon>Vertebrata</taxon>
        <taxon>Euteleostomi</taxon>
        <taxon>Actinopterygii</taxon>
        <taxon>Neopterygii</taxon>
        <taxon>Teleostei</taxon>
        <taxon>Ostariophysi</taxon>
        <taxon>Cypriniformes</taxon>
        <taxon>Cyprinidae</taxon>
        <taxon>Labeoninae</taxon>
        <taxon>Labeonini</taxon>
        <taxon>Cirrhinus</taxon>
    </lineage>
</organism>
<protein>
    <recommendedName>
        <fullName evidence="5">SEC63 domain-containing protein</fullName>
    </recommendedName>
</protein>
<name>A0ABD0PG77_CIRMR</name>
<gene>
    <name evidence="6" type="ORF">M9458_033380</name>
</gene>
<evidence type="ECO:0000256" key="4">
    <source>
        <dbReference type="ARBA" id="ARBA00023136"/>
    </source>
</evidence>
<dbReference type="AlphaFoldDB" id="A0ABD0PG77"/>
<keyword evidence="7" id="KW-1185">Reference proteome</keyword>
<dbReference type="GO" id="GO:0016020">
    <property type="term" value="C:membrane"/>
    <property type="evidence" value="ECO:0007669"/>
    <property type="project" value="UniProtKB-SubCell"/>
</dbReference>
<evidence type="ECO:0000256" key="3">
    <source>
        <dbReference type="ARBA" id="ARBA00022989"/>
    </source>
</evidence>
<dbReference type="SUPFAM" id="SSF158702">
    <property type="entry name" value="Sec63 N-terminal domain-like"/>
    <property type="match status" value="1"/>
</dbReference>
<accession>A0ABD0PG77</accession>
<comment type="subcellular location">
    <subcellularLocation>
        <location evidence="1">Membrane</location>
        <topology evidence="1">Multi-pass membrane protein</topology>
    </subcellularLocation>
</comment>
<dbReference type="Gene3D" id="1.10.3380.10">
    <property type="entry name" value="Sec63 N-terminal domain-like domain"/>
    <property type="match status" value="1"/>
</dbReference>
<feature type="domain" description="SEC63" evidence="5">
    <location>
        <begin position="6"/>
        <end position="82"/>
    </location>
</feature>
<dbReference type="EMBL" id="JAMKFB020000016">
    <property type="protein sequence ID" value="KAL0173069.1"/>
    <property type="molecule type" value="Genomic_DNA"/>
</dbReference>
<evidence type="ECO:0000256" key="1">
    <source>
        <dbReference type="ARBA" id="ARBA00004141"/>
    </source>
</evidence>
<dbReference type="Proteomes" id="UP001529510">
    <property type="component" value="Unassembled WGS sequence"/>
</dbReference>
<proteinExistence type="predicted"/>